<dbReference type="Gene3D" id="2.60.40.420">
    <property type="entry name" value="Cupredoxins - blue copper proteins"/>
    <property type="match status" value="1"/>
</dbReference>
<dbReference type="AlphaFoldDB" id="A0AAU7BVC8"/>
<evidence type="ECO:0000256" key="4">
    <source>
        <dbReference type="SAM" id="SignalP"/>
    </source>
</evidence>
<gene>
    <name evidence="7" type="ORF">ABGB03_04920</name>
</gene>
<dbReference type="RefSeq" id="WP_347925335.1">
    <property type="nucleotide sequence ID" value="NZ_CP157199.1"/>
</dbReference>
<organism evidence="7">
    <name type="scientific">Pontimicrobium sp. SW4</name>
    <dbReference type="NCBI Taxonomy" id="3153519"/>
    <lineage>
        <taxon>Bacteria</taxon>
        <taxon>Pseudomonadati</taxon>
        <taxon>Bacteroidota</taxon>
        <taxon>Flavobacteriia</taxon>
        <taxon>Flavobacteriales</taxon>
        <taxon>Flavobacteriaceae</taxon>
        <taxon>Pontimicrobium</taxon>
    </lineage>
</organism>
<feature type="chain" id="PRO_5043683406" evidence="4">
    <location>
        <begin position="19"/>
        <end position="196"/>
    </location>
</feature>
<dbReference type="PANTHER" id="PTHR36507:SF1">
    <property type="entry name" value="BLL1555 PROTEIN"/>
    <property type="match status" value="1"/>
</dbReference>
<dbReference type="Pfam" id="PF00127">
    <property type="entry name" value="Copper-bind"/>
    <property type="match status" value="1"/>
</dbReference>
<evidence type="ECO:0000259" key="5">
    <source>
        <dbReference type="Pfam" id="PF00127"/>
    </source>
</evidence>
<proteinExistence type="predicted"/>
<evidence type="ECO:0000256" key="1">
    <source>
        <dbReference type="ARBA" id="ARBA00022723"/>
    </source>
</evidence>
<protein>
    <submittedName>
        <fullName evidence="7">T9SS type A sorting domain-containing protein</fullName>
    </submittedName>
</protein>
<feature type="domain" description="Secretion system C-terminal sorting" evidence="6">
    <location>
        <begin position="124"/>
        <end position="194"/>
    </location>
</feature>
<name>A0AAU7BVC8_9FLAO</name>
<keyword evidence="3" id="KW-0186">Copper</keyword>
<dbReference type="InterPro" id="IPR026444">
    <property type="entry name" value="Secre_tail"/>
</dbReference>
<dbReference type="Pfam" id="PF18962">
    <property type="entry name" value="Por_Secre_tail"/>
    <property type="match status" value="1"/>
</dbReference>
<keyword evidence="1" id="KW-0479">Metal-binding</keyword>
<feature type="signal peptide" evidence="4">
    <location>
        <begin position="1"/>
        <end position="18"/>
    </location>
</feature>
<feature type="domain" description="Blue (type 1) copper" evidence="5">
    <location>
        <begin position="35"/>
        <end position="108"/>
    </location>
</feature>
<keyword evidence="2 4" id="KW-0732">Signal</keyword>
<dbReference type="InterPro" id="IPR000923">
    <property type="entry name" value="BlueCu_1"/>
</dbReference>
<dbReference type="InterPro" id="IPR008972">
    <property type="entry name" value="Cupredoxin"/>
</dbReference>
<evidence type="ECO:0000256" key="3">
    <source>
        <dbReference type="ARBA" id="ARBA00023008"/>
    </source>
</evidence>
<evidence type="ECO:0000259" key="6">
    <source>
        <dbReference type="Pfam" id="PF18962"/>
    </source>
</evidence>
<dbReference type="InterPro" id="IPR052721">
    <property type="entry name" value="ET_Amicyanin"/>
</dbReference>
<dbReference type="PANTHER" id="PTHR36507">
    <property type="entry name" value="BLL1555 PROTEIN"/>
    <property type="match status" value="1"/>
</dbReference>
<dbReference type="SUPFAM" id="SSF49503">
    <property type="entry name" value="Cupredoxins"/>
    <property type="match status" value="1"/>
</dbReference>
<reference evidence="7" key="1">
    <citation type="submission" date="2024-05" db="EMBL/GenBank/DDBJ databases">
        <title>Pontimicrobium maritimus sp. nov., isolated form sea water.</title>
        <authorList>
            <person name="Muhammad N."/>
            <person name="Vuong T.Q."/>
            <person name="Han H.L."/>
            <person name="Kim S.-G."/>
        </authorList>
    </citation>
    <scope>NUCLEOTIDE SEQUENCE</scope>
    <source>
        <strain evidence="7">SW4</strain>
    </source>
</reference>
<evidence type="ECO:0000256" key="2">
    <source>
        <dbReference type="ARBA" id="ARBA00022729"/>
    </source>
</evidence>
<dbReference type="GO" id="GO:0009055">
    <property type="term" value="F:electron transfer activity"/>
    <property type="evidence" value="ECO:0007669"/>
    <property type="project" value="InterPro"/>
</dbReference>
<accession>A0AAU7BVC8</accession>
<dbReference type="EMBL" id="CP157199">
    <property type="protein sequence ID" value="XBG62245.1"/>
    <property type="molecule type" value="Genomic_DNA"/>
</dbReference>
<evidence type="ECO:0000313" key="7">
    <source>
        <dbReference type="EMBL" id="XBG62245.1"/>
    </source>
</evidence>
<dbReference type="NCBIfam" id="TIGR04183">
    <property type="entry name" value="Por_Secre_tail"/>
    <property type="match status" value="1"/>
</dbReference>
<sequence length="196" mass="21642">MKIKLLILTCLCASSVIAQTTHDLIWERFFQSPDSDLTIDIGDTVRWTWTDAFSHTVQNSVGSSVENFNSGTLTGLGQTFSYTFTVEGVNDYFCGIHGAGNMSGTITVVNNLGLEDLEKNSFSISPNPGRDKLNLKLSSLDNSAAVEVFDVLGKRIYTNRVNIITKTIDVSKWNNGVYLVRLTTDSGTQTKRFVKQ</sequence>
<dbReference type="GO" id="GO:0005507">
    <property type="term" value="F:copper ion binding"/>
    <property type="evidence" value="ECO:0007669"/>
    <property type="project" value="InterPro"/>
</dbReference>